<dbReference type="Proteomes" id="UP001272242">
    <property type="component" value="Unassembled WGS sequence"/>
</dbReference>
<evidence type="ECO:0000313" key="2">
    <source>
        <dbReference type="EMBL" id="MDY3558680.1"/>
    </source>
</evidence>
<gene>
    <name evidence="2" type="ORF">R5W23_005822</name>
</gene>
<evidence type="ECO:0000313" key="3">
    <source>
        <dbReference type="Proteomes" id="UP001272242"/>
    </source>
</evidence>
<reference evidence="3" key="1">
    <citation type="journal article" date="2023" name="Mar. Drugs">
        <title>Gemmata algarum, a Novel Planctomycete Isolated from an Algal Mat, Displays Antimicrobial Activity.</title>
        <authorList>
            <person name="Kumar G."/>
            <person name="Kallscheuer N."/>
            <person name="Kashif M."/>
            <person name="Ahamad S."/>
            <person name="Jagadeeshwari U."/>
            <person name="Pannikurungottu S."/>
            <person name="Haufschild T."/>
            <person name="Kabuu M."/>
            <person name="Sasikala C."/>
            <person name="Jogler C."/>
            <person name="Ramana C."/>
        </authorList>
    </citation>
    <scope>NUCLEOTIDE SEQUENCE [LARGE SCALE GENOMIC DNA]</scope>
    <source>
        <strain evidence="3">JC673</strain>
    </source>
</reference>
<keyword evidence="3" id="KW-1185">Reference proteome</keyword>
<organism evidence="2 3">
    <name type="scientific">Gemmata algarum</name>
    <dbReference type="NCBI Taxonomy" id="2975278"/>
    <lineage>
        <taxon>Bacteria</taxon>
        <taxon>Pseudomonadati</taxon>
        <taxon>Planctomycetota</taxon>
        <taxon>Planctomycetia</taxon>
        <taxon>Gemmatales</taxon>
        <taxon>Gemmataceae</taxon>
        <taxon>Gemmata</taxon>
    </lineage>
</organism>
<feature type="region of interest" description="Disordered" evidence="1">
    <location>
        <begin position="1"/>
        <end position="30"/>
    </location>
</feature>
<accession>A0ABU5EU37</accession>
<dbReference type="EMBL" id="JAXBLV010000045">
    <property type="protein sequence ID" value="MDY3558680.1"/>
    <property type="molecule type" value="Genomic_DNA"/>
</dbReference>
<evidence type="ECO:0000256" key="1">
    <source>
        <dbReference type="SAM" id="MobiDB-lite"/>
    </source>
</evidence>
<dbReference type="RefSeq" id="WP_320685573.1">
    <property type="nucleotide sequence ID" value="NZ_JAXBLV010000045.1"/>
</dbReference>
<feature type="compositionally biased region" description="Polar residues" evidence="1">
    <location>
        <begin position="15"/>
        <end position="26"/>
    </location>
</feature>
<proteinExistence type="predicted"/>
<comment type="caution">
    <text evidence="2">The sequence shown here is derived from an EMBL/GenBank/DDBJ whole genome shotgun (WGS) entry which is preliminary data.</text>
</comment>
<name>A0ABU5EU37_9BACT</name>
<protein>
    <submittedName>
        <fullName evidence="2">Uncharacterized protein</fullName>
    </submittedName>
</protein>
<sequence>MYRHTLGSRRGNGTGQLARTCSSQPLSAPRDTLPAAAPVYSTTRWRLMRTCKTIRCAGATAVAMILSVGCGSKPGTPTAAGKAVEGHAAGEPKPSGAVADQKANANAGGNETKKAFLDQKKEIPAKKEWTREITSRRGGTVTFRITAPGPFAATVVTDRAYKALQSGQKGNKADILLTVDSKEPVLEMSLTVPAGSSWFIIENQTDQAAEIRLECFQP</sequence>
<feature type="region of interest" description="Disordered" evidence="1">
    <location>
        <begin position="76"/>
        <end position="110"/>
    </location>
</feature>